<evidence type="ECO:0000256" key="14">
    <source>
        <dbReference type="PIRSR" id="PIRSR000114-1"/>
    </source>
</evidence>
<evidence type="ECO:0000256" key="9">
    <source>
        <dbReference type="ARBA" id="ARBA00052716"/>
    </source>
</evidence>
<feature type="binding site" evidence="13">
    <location>
        <position position="139"/>
    </location>
    <ligand>
        <name>sn-glycerol 3-phosphate</name>
        <dbReference type="ChEBI" id="CHEBI:57597"/>
    </ligand>
</feature>
<dbReference type="PRINTS" id="PR00077">
    <property type="entry name" value="GPDHDRGNASE"/>
</dbReference>
<feature type="binding site" evidence="13">
    <location>
        <position position="256"/>
    </location>
    <ligand>
        <name>NADPH</name>
        <dbReference type="ChEBI" id="CHEBI:57783"/>
    </ligand>
</feature>
<dbReference type="GO" id="GO:0046167">
    <property type="term" value="P:glycerol-3-phosphate biosynthetic process"/>
    <property type="evidence" value="ECO:0007669"/>
    <property type="project" value="UniProtKB-UniRule"/>
</dbReference>
<feature type="domain" description="Glycerol-3-phosphate dehydrogenase NAD-dependent N-terminal" evidence="18">
    <location>
        <begin position="3"/>
        <end position="161"/>
    </location>
</feature>
<evidence type="ECO:0000259" key="18">
    <source>
        <dbReference type="Pfam" id="PF01210"/>
    </source>
</evidence>
<comment type="catalytic activity">
    <reaction evidence="13">
        <text>sn-glycerol 3-phosphate + NAD(+) = dihydroxyacetone phosphate + NADH + H(+)</text>
        <dbReference type="Rhea" id="RHEA:11092"/>
        <dbReference type="ChEBI" id="CHEBI:15378"/>
        <dbReference type="ChEBI" id="CHEBI:57540"/>
        <dbReference type="ChEBI" id="CHEBI:57597"/>
        <dbReference type="ChEBI" id="CHEBI:57642"/>
        <dbReference type="ChEBI" id="CHEBI:57945"/>
        <dbReference type="EC" id="1.1.1.94"/>
    </reaction>
</comment>
<evidence type="ECO:0000256" key="2">
    <source>
        <dbReference type="ARBA" id="ARBA00022516"/>
    </source>
</evidence>
<evidence type="ECO:0000256" key="8">
    <source>
        <dbReference type="ARBA" id="ARBA00023264"/>
    </source>
</evidence>
<evidence type="ECO:0000256" key="11">
    <source>
        <dbReference type="ARBA" id="ARBA00069372"/>
    </source>
</evidence>
<evidence type="ECO:0000256" key="3">
    <source>
        <dbReference type="ARBA" id="ARBA00022857"/>
    </source>
</evidence>
<evidence type="ECO:0000256" key="4">
    <source>
        <dbReference type="ARBA" id="ARBA00023002"/>
    </source>
</evidence>
<dbReference type="PANTHER" id="PTHR11728:SF1">
    <property type="entry name" value="GLYCEROL-3-PHOSPHATE DEHYDROGENASE [NAD(+)] 2, CHLOROPLASTIC"/>
    <property type="match status" value="1"/>
</dbReference>
<evidence type="ECO:0000256" key="16">
    <source>
        <dbReference type="PIRSR" id="PIRSR000114-3"/>
    </source>
</evidence>
<feature type="binding site" evidence="13">
    <location>
        <position position="280"/>
    </location>
    <ligand>
        <name>NADPH</name>
        <dbReference type="ChEBI" id="CHEBI:57783"/>
    </ligand>
</feature>
<dbReference type="SUPFAM" id="SSF51735">
    <property type="entry name" value="NAD(P)-binding Rossmann-fold domains"/>
    <property type="match status" value="1"/>
</dbReference>
<dbReference type="InterPro" id="IPR006168">
    <property type="entry name" value="G3P_DH_NAD-dep"/>
</dbReference>
<dbReference type="HAMAP" id="MF_00394">
    <property type="entry name" value="NAD_Glyc3P_dehydrog"/>
    <property type="match status" value="1"/>
</dbReference>
<comment type="subcellular location">
    <subcellularLocation>
        <location evidence="13">Cytoplasm</location>
    </subcellularLocation>
</comment>
<dbReference type="NCBIfam" id="NF000940">
    <property type="entry name" value="PRK00094.1-2"/>
    <property type="match status" value="1"/>
</dbReference>
<feature type="binding site" evidence="16">
    <location>
        <position position="256"/>
    </location>
    <ligand>
        <name>NAD(+)</name>
        <dbReference type="ChEBI" id="CHEBI:57540"/>
    </ligand>
</feature>
<feature type="binding site" evidence="13">
    <location>
        <position position="141"/>
    </location>
    <ligand>
        <name>NADPH</name>
        <dbReference type="ChEBI" id="CHEBI:57783"/>
    </ligand>
</feature>
<dbReference type="PANTHER" id="PTHR11728">
    <property type="entry name" value="GLYCEROL-3-PHOSPHATE DEHYDROGENASE"/>
    <property type="match status" value="1"/>
</dbReference>
<gene>
    <name evidence="13" type="primary">gpsA</name>
    <name evidence="20" type="ORF">HP397_04600</name>
</gene>
<evidence type="ECO:0000256" key="5">
    <source>
        <dbReference type="ARBA" id="ARBA00023027"/>
    </source>
</evidence>
<evidence type="ECO:0000256" key="7">
    <source>
        <dbReference type="ARBA" id="ARBA00023209"/>
    </source>
</evidence>
<dbReference type="AlphaFoldDB" id="A0A7Z0PF38"/>
<dbReference type="Gene3D" id="1.10.1040.10">
    <property type="entry name" value="N-(1-d-carboxylethyl)-l-norvaline Dehydrogenase, domain 2"/>
    <property type="match status" value="1"/>
</dbReference>
<feature type="domain" description="Glycerol-3-phosphate dehydrogenase NAD-dependent C-terminal" evidence="19">
    <location>
        <begin position="181"/>
        <end position="321"/>
    </location>
</feature>
<dbReference type="GO" id="GO:0051287">
    <property type="term" value="F:NAD binding"/>
    <property type="evidence" value="ECO:0007669"/>
    <property type="project" value="InterPro"/>
</dbReference>
<evidence type="ECO:0000256" key="10">
    <source>
        <dbReference type="ARBA" id="ARBA00066687"/>
    </source>
</evidence>
<dbReference type="Pfam" id="PF07479">
    <property type="entry name" value="NAD_Gly3P_dh_C"/>
    <property type="match status" value="1"/>
</dbReference>
<dbReference type="EMBL" id="JABMKT010000021">
    <property type="protein sequence ID" value="NYV28093.1"/>
    <property type="molecule type" value="Genomic_DNA"/>
</dbReference>
<feature type="binding site" evidence="13">
    <location>
        <position position="255"/>
    </location>
    <ligand>
        <name>sn-glycerol 3-phosphate</name>
        <dbReference type="ChEBI" id="CHEBI:57597"/>
    </ligand>
</feature>
<dbReference type="RefSeq" id="WP_180136182.1">
    <property type="nucleotide sequence ID" value="NZ_JABMKT010000021.1"/>
</dbReference>
<dbReference type="InterPro" id="IPR011128">
    <property type="entry name" value="G3P_DH_NAD-dep_N"/>
</dbReference>
<evidence type="ECO:0000313" key="21">
    <source>
        <dbReference type="Proteomes" id="UP000526184"/>
    </source>
</evidence>
<feature type="binding site" evidence="13">
    <location>
        <position position="107"/>
    </location>
    <ligand>
        <name>sn-glycerol 3-phosphate</name>
        <dbReference type="ChEBI" id="CHEBI:57597"/>
    </ligand>
</feature>
<feature type="binding site" evidence="16">
    <location>
        <begin position="7"/>
        <end position="12"/>
    </location>
    <ligand>
        <name>NAD(+)</name>
        <dbReference type="ChEBI" id="CHEBI:57540"/>
    </ligand>
</feature>
<dbReference type="GO" id="GO:0046168">
    <property type="term" value="P:glycerol-3-phosphate catabolic process"/>
    <property type="evidence" value="ECO:0007669"/>
    <property type="project" value="InterPro"/>
</dbReference>
<dbReference type="PIRSF" id="PIRSF000114">
    <property type="entry name" value="Glycerol-3-P_dh"/>
    <property type="match status" value="1"/>
</dbReference>
<name>A0A7Z0PF38_9FUSO</name>
<dbReference type="GO" id="GO:0005829">
    <property type="term" value="C:cytosol"/>
    <property type="evidence" value="ECO:0007669"/>
    <property type="project" value="TreeGrafter"/>
</dbReference>
<feature type="binding site" evidence="16">
    <location>
        <position position="141"/>
    </location>
    <ligand>
        <name>NAD(+)</name>
        <dbReference type="ChEBI" id="CHEBI:57540"/>
    </ligand>
</feature>
<dbReference type="UniPathway" id="UPA00940"/>
<feature type="binding site" evidence="13">
    <location>
        <position position="257"/>
    </location>
    <ligand>
        <name>sn-glycerol 3-phosphate</name>
        <dbReference type="ChEBI" id="CHEBI:57597"/>
    </ligand>
</feature>
<feature type="binding site" evidence="13">
    <location>
        <position position="192"/>
    </location>
    <ligand>
        <name>sn-glycerol 3-phosphate</name>
        <dbReference type="ChEBI" id="CHEBI:57597"/>
    </ligand>
</feature>
<dbReference type="EC" id="1.1.1.94" evidence="10 13"/>
<evidence type="ECO:0000256" key="12">
    <source>
        <dbReference type="ARBA" id="ARBA00080511"/>
    </source>
</evidence>
<dbReference type="FunFam" id="3.40.50.720:FF:000019">
    <property type="entry name" value="Glycerol-3-phosphate dehydrogenase [NAD(P)+]"/>
    <property type="match status" value="1"/>
</dbReference>
<accession>A0A7Z0PF38</accession>
<keyword evidence="4 13" id="KW-0560">Oxidoreductase</keyword>
<keyword evidence="8 13" id="KW-1208">Phospholipid metabolism</keyword>
<evidence type="ECO:0000256" key="17">
    <source>
        <dbReference type="RuleBase" id="RU000437"/>
    </source>
</evidence>
<keyword evidence="2 13" id="KW-0444">Lipid biosynthesis</keyword>
<feature type="binding site" evidence="13">
    <location>
        <position position="256"/>
    </location>
    <ligand>
        <name>sn-glycerol 3-phosphate</name>
        <dbReference type="ChEBI" id="CHEBI:57597"/>
    </ligand>
</feature>
<dbReference type="Gene3D" id="3.40.50.720">
    <property type="entry name" value="NAD(P)-binding Rossmann-like Domain"/>
    <property type="match status" value="1"/>
</dbReference>
<dbReference type="InterPro" id="IPR006109">
    <property type="entry name" value="G3P_DH_NAD-dep_C"/>
</dbReference>
<comment type="caution">
    <text evidence="20">The sequence shown here is derived from an EMBL/GenBank/DDBJ whole genome shotgun (WGS) entry which is preliminary data.</text>
</comment>
<keyword evidence="3 13" id="KW-0521">NADP</keyword>
<keyword evidence="13" id="KW-0963">Cytoplasm</keyword>
<proteinExistence type="inferred from homology"/>
<feature type="binding site" evidence="13">
    <location>
        <position position="282"/>
    </location>
    <ligand>
        <name>NADPH</name>
        <dbReference type="ChEBI" id="CHEBI:57783"/>
    </ligand>
</feature>
<keyword evidence="6 13" id="KW-0443">Lipid metabolism</keyword>
<comment type="catalytic activity">
    <reaction evidence="9">
        <text>sn-glycerol 3-phosphate + NADP(+) = dihydroxyacetone phosphate + NADPH + H(+)</text>
        <dbReference type="Rhea" id="RHEA:11096"/>
        <dbReference type="ChEBI" id="CHEBI:15378"/>
        <dbReference type="ChEBI" id="CHEBI:57597"/>
        <dbReference type="ChEBI" id="CHEBI:57642"/>
        <dbReference type="ChEBI" id="CHEBI:57783"/>
        <dbReference type="ChEBI" id="CHEBI:58349"/>
        <dbReference type="EC" id="1.1.1.94"/>
    </reaction>
    <physiologicalReaction direction="right-to-left" evidence="9">
        <dbReference type="Rhea" id="RHEA:11098"/>
    </physiologicalReaction>
</comment>
<keyword evidence="13" id="KW-0547">Nucleotide-binding</keyword>
<protein>
    <recommendedName>
        <fullName evidence="11 13">Glycerol-3-phosphate dehydrogenase [NAD(P)+]</fullName>
        <ecNumber evidence="10 13">1.1.1.94</ecNumber>
    </recommendedName>
    <alternativeName>
        <fullName evidence="13">NAD(P)(+)-dependent glycerol-3-phosphate dehydrogenase</fullName>
    </alternativeName>
    <alternativeName>
        <fullName evidence="12 13">NAD(P)H-dependent dihydroxyacetone-phosphate reductase</fullName>
    </alternativeName>
</protein>
<feature type="binding site" evidence="16">
    <location>
        <position position="84"/>
    </location>
    <ligand>
        <name>NAD(+)</name>
        <dbReference type="ChEBI" id="CHEBI:57540"/>
    </ligand>
</feature>
<dbReference type="GO" id="GO:0047952">
    <property type="term" value="F:glycerol-3-phosphate dehydrogenase [NAD(P)+] activity"/>
    <property type="evidence" value="ECO:0007669"/>
    <property type="project" value="UniProtKB-UniRule"/>
</dbReference>
<keyword evidence="21" id="KW-1185">Reference proteome</keyword>
<dbReference type="SUPFAM" id="SSF48179">
    <property type="entry name" value="6-phosphogluconate dehydrogenase C-terminal domain-like"/>
    <property type="match status" value="1"/>
</dbReference>
<evidence type="ECO:0000256" key="6">
    <source>
        <dbReference type="ARBA" id="ARBA00023098"/>
    </source>
</evidence>
<feature type="binding site" evidence="15">
    <location>
        <begin position="256"/>
        <end position="257"/>
    </location>
    <ligand>
        <name>substrate</name>
    </ligand>
</feature>
<evidence type="ECO:0000256" key="13">
    <source>
        <dbReference type="HAMAP-Rule" id="MF_00394"/>
    </source>
</evidence>
<dbReference type="GO" id="GO:0008654">
    <property type="term" value="P:phospholipid biosynthetic process"/>
    <property type="evidence" value="ECO:0007669"/>
    <property type="project" value="UniProtKB-KW"/>
</dbReference>
<reference evidence="20 21" key="1">
    <citation type="submission" date="2020-05" db="EMBL/GenBank/DDBJ databases">
        <title>Streptobacillus felis strain LHL191014123.</title>
        <authorList>
            <person name="Fawzy A."/>
            <person name="Rau J."/>
            <person name="Risse K."/>
            <person name="Schauerte N."/>
            <person name="Geiger C."/>
            <person name="Blom J."/>
            <person name="Imirzalioglu C."/>
            <person name="Falgenhauer J."/>
            <person name="Bach A."/>
            <person name="Herden C."/>
            <person name="Eisenberg T."/>
        </authorList>
    </citation>
    <scope>NUCLEOTIDE SEQUENCE [LARGE SCALE GENOMIC DNA]</scope>
    <source>
        <strain evidence="20 21">LHL191014123</strain>
    </source>
</reference>
<sequence>MNILTIGGGSWGTALTYLLDKKGHKCFLWEYNEEYRKQMKEKRENENFLKGFKLSETIEIVDDYDVVLNNNDIDIILLATPTQFLRNTLEKLKDSMNKRYILVNVAKGIEISTGLTISKICEDVLEGKEYDYVLLAGPTHAEEVVNNMPSVILSVSENIEAAKIVQQAFNNISLRVYTGTDVIGSELGGAIKNCLAICAGICDGLGYGDNTKAALLTRGMNEIVLIGTTLGANPITFMGLTGLGDMIVTCTSKHSRNRYLGEQIGKGRKMNDIVKEMKMVSEGATTIKALYEIIKEKQIRTPIFTALYELLYEDKDISNLTQTFMERELRSEF</sequence>
<dbReference type="InterPro" id="IPR008927">
    <property type="entry name" value="6-PGluconate_DH-like_C_sf"/>
</dbReference>
<feature type="binding site" evidence="13">
    <location>
        <position position="137"/>
    </location>
    <ligand>
        <name>sn-glycerol 3-phosphate</name>
        <dbReference type="ChEBI" id="CHEBI:57597"/>
    </ligand>
</feature>
<dbReference type="GO" id="GO:0005975">
    <property type="term" value="P:carbohydrate metabolic process"/>
    <property type="evidence" value="ECO:0007669"/>
    <property type="project" value="InterPro"/>
</dbReference>
<dbReference type="GO" id="GO:0006650">
    <property type="term" value="P:glycerophospholipid metabolic process"/>
    <property type="evidence" value="ECO:0007669"/>
    <property type="project" value="UniProtKB-UniRule"/>
</dbReference>
<dbReference type="NCBIfam" id="NF000942">
    <property type="entry name" value="PRK00094.1-4"/>
    <property type="match status" value="1"/>
</dbReference>
<feature type="binding site" evidence="15">
    <location>
        <position position="107"/>
    </location>
    <ligand>
        <name>substrate</name>
    </ligand>
</feature>
<evidence type="ECO:0000256" key="1">
    <source>
        <dbReference type="ARBA" id="ARBA00011009"/>
    </source>
</evidence>
<dbReference type="FunFam" id="1.10.1040.10:FF:000001">
    <property type="entry name" value="Glycerol-3-phosphate dehydrogenase [NAD(P)+]"/>
    <property type="match status" value="1"/>
</dbReference>
<comment type="similarity">
    <text evidence="1 13 17">Belongs to the NAD-dependent glycerol-3-phosphate dehydrogenase family.</text>
</comment>
<feature type="binding site" evidence="13">
    <location>
        <position position="11"/>
    </location>
    <ligand>
        <name>NADPH</name>
        <dbReference type="ChEBI" id="CHEBI:57783"/>
    </ligand>
</feature>
<feature type="binding site" evidence="13">
    <location>
        <position position="107"/>
    </location>
    <ligand>
        <name>NADPH</name>
        <dbReference type="ChEBI" id="CHEBI:57783"/>
    </ligand>
</feature>
<keyword evidence="7 13" id="KW-0594">Phospholipid biosynthesis</keyword>
<evidence type="ECO:0000259" key="19">
    <source>
        <dbReference type="Pfam" id="PF07479"/>
    </source>
</evidence>
<comment type="function">
    <text evidence="13">Catalyzes the reduction of the glycolytic intermediate dihydroxyacetone phosphate (DHAP) to sn-glycerol 3-phosphate (G3P), the key precursor for phospholipid synthesis.</text>
</comment>
<dbReference type="InterPro" id="IPR036291">
    <property type="entry name" value="NAD(P)-bd_dom_sf"/>
</dbReference>
<comment type="caution">
    <text evidence="13">Lacks conserved residue(s) required for the propagation of feature annotation.</text>
</comment>
<feature type="active site" description="Proton acceptor" evidence="13 14">
    <location>
        <position position="192"/>
    </location>
</feature>
<evidence type="ECO:0000313" key="20">
    <source>
        <dbReference type="EMBL" id="NYV28093.1"/>
    </source>
</evidence>
<organism evidence="20 21">
    <name type="scientific">Streptobacillus felis</name>
    <dbReference type="NCBI Taxonomy" id="1384509"/>
    <lineage>
        <taxon>Bacteria</taxon>
        <taxon>Fusobacteriati</taxon>
        <taxon>Fusobacteriota</taxon>
        <taxon>Fusobacteriia</taxon>
        <taxon>Fusobacteriales</taxon>
        <taxon>Leptotrichiaceae</taxon>
        <taxon>Streptobacillus</taxon>
    </lineage>
</organism>
<evidence type="ECO:0000256" key="15">
    <source>
        <dbReference type="PIRSR" id="PIRSR000114-2"/>
    </source>
</evidence>
<feature type="binding site" evidence="13">
    <location>
        <position position="10"/>
    </location>
    <ligand>
        <name>NADPH</name>
        <dbReference type="ChEBI" id="CHEBI:57783"/>
    </ligand>
</feature>
<keyword evidence="5 13" id="KW-0520">NAD</keyword>
<feature type="binding site" evidence="13">
    <location>
        <position position="245"/>
    </location>
    <ligand>
        <name>sn-glycerol 3-phosphate</name>
        <dbReference type="ChEBI" id="CHEBI:57597"/>
    </ligand>
</feature>
<dbReference type="Pfam" id="PF01210">
    <property type="entry name" value="NAD_Gly3P_dh_N"/>
    <property type="match status" value="1"/>
</dbReference>
<comment type="pathway">
    <text evidence="13">Membrane lipid metabolism; glycerophospholipid metabolism.</text>
</comment>
<dbReference type="InterPro" id="IPR013328">
    <property type="entry name" value="6PGD_dom2"/>
</dbReference>
<dbReference type="Proteomes" id="UP000526184">
    <property type="component" value="Unassembled WGS sequence"/>
</dbReference>